<reference evidence="2" key="1">
    <citation type="submission" date="2015-03" db="EMBL/GenBank/DDBJ databases">
        <title>MIGS Cultured Bacterial/Archaeal sample from Brevibacillus laterosporus.</title>
        <authorList>
            <person name="Zeng D."/>
            <person name="Zhu L."/>
            <person name="Dong G."/>
            <person name="Ye W."/>
            <person name="Ren D."/>
            <person name="Wu L."/>
            <person name="Xu J."/>
            <person name="Li G."/>
            <person name="Guo L."/>
        </authorList>
    </citation>
    <scope>NUCLEOTIDE SEQUENCE</scope>
    <source>
        <strain evidence="2">B9</strain>
    </source>
</reference>
<dbReference type="SUPFAM" id="SSF49723">
    <property type="entry name" value="Lipase/lipooxygenase domain (PLAT/LH2 domain)"/>
    <property type="match status" value="1"/>
</dbReference>
<evidence type="ECO:0000313" key="2">
    <source>
        <dbReference type="EMBL" id="AKF94783.1"/>
    </source>
</evidence>
<dbReference type="PROSITE" id="PS50095">
    <property type="entry name" value="PLAT"/>
    <property type="match status" value="1"/>
</dbReference>
<dbReference type="PANTHER" id="PTHR45901:SF3">
    <property type="entry name" value="LIPOXYGENASE HOMOLOGY DOMAIN-CONTAINING PROTEIN 1"/>
    <property type="match status" value="1"/>
</dbReference>
<name>A0A0F7C0B8_BRELA</name>
<dbReference type="InterPro" id="IPR001024">
    <property type="entry name" value="PLAT/LH2_dom"/>
</dbReference>
<dbReference type="AlphaFoldDB" id="A0A0F7C0B8"/>
<dbReference type="InterPro" id="IPR036392">
    <property type="entry name" value="PLAT/LH2_dom_sf"/>
</dbReference>
<dbReference type="Pfam" id="PF01477">
    <property type="entry name" value="PLAT"/>
    <property type="match status" value="1"/>
</dbReference>
<dbReference type="Gene3D" id="2.60.60.20">
    <property type="entry name" value="PLAT/LH2 domain"/>
    <property type="match status" value="1"/>
</dbReference>
<dbReference type="EMBL" id="CP011074">
    <property type="protein sequence ID" value="AKF94783.1"/>
    <property type="molecule type" value="Genomic_DNA"/>
</dbReference>
<evidence type="ECO:0000259" key="1">
    <source>
        <dbReference type="PROSITE" id="PS50095"/>
    </source>
</evidence>
<dbReference type="SMART" id="SM00308">
    <property type="entry name" value="LH2"/>
    <property type="match status" value="1"/>
</dbReference>
<gene>
    <name evidence="2" type="ORF">EX87_02160</name>
</gene>
<feature type="domain" description="PLAT" evidence="1">
    <location>
        <begin position="5"/>
        <end position="120"/>
    </location>
</feature>
<proteinExistence type="predicted"/>
<protein>
    <recommendedName>
        <fullName evidence="1">PLAT domain-containing protein</fullName>
    </recommendedName>
</protein>
<sequence length="120" mass="13230">MVTAYIYALTITTADVEDAGTNSNIYAQLIGTGGSSPQVLLDRPGYNDFERGATDTYYISADQNLGTITSIKMYTDGTGYKPGWFPTFFKVEHNASTWNFLNGQWVGVNGSQTFYPYPIP</sequence>
<dbReference type="PANTHER" id="PTHR45901">
    <property type="entry name" value="PROTEIN CBG12474"/>
    <property type="match status" value="1"/>
</dbReference>
<accession>A0A0F7C0B8</accession>
<organism evidence="2">
    <name type="scientific">Brevibacillus laterosporus</name>
    <name type="common">Bacillus laterosporus</name>
    <dbReference type="NCBI Taxonomy" id="1465"/>
    <lineage>
        <taxon>Bacteria</taxon>
        <taxon>Bacillati</taxon>
        <taxon>Bacillota</taxon>
        <taxon>Bacilli</taxon>
        <taxon>Bacillales</taxon>
        <taxon>Paenibacillaceae</taxon>
        <taxon>Brevibacillus</taxon>
    </lineage>
</organism>
<dbReference type="InterPro" id="IPR052970">
    <property type="entry name" value="Inner_ear_hair_cell_LOXHD"/>
</dbReference>